<feature type="region of interest" description="Disordered" evidence="8">
    <location>
        <begin position="332"/>
        <end position="364"/>
    </location>
</feature>
<keyword evidence="5 9" id="KW-1133">Transmembrane helix</keyword>
<dbReference type="Pfam" id="PF06775">
    <property type="entry name" value="Seipin"/>
    <property type="match status" value="1"/>
</dbReference>
<dbReference type="OMA" id="HESHWIS"/>
<dbReference type="GO" id="GO:0005789">
    <property type="term" value="C:endoplasmic reticulum membrane"/>
    <property type="evidence" value="ECO:0007669"/>
    <property type="project" value="UniProtKB-SubCell"/>
</dbReference>
<comment type="subcellular location">
    <subcellularLocation>
        <location evidence="1">Endoplasmic reticulum membrane</location>
        <topology evidence="1">Multi-pass membrane protein</topology>
    </subcellularLocation>
</comment>
<feature type="compositionally biased region" description="Basic residues" evidence="8">
    <location>
        <begin position="343"/>
        <end position="364"/>
    </location>
</feature>
<dbReference type="CTD" id="31245"/>
<dbReference type="InParanoid" id="A0A6P6YC93"/>
<evidence type="ECO:0000256" key="3">
    <source>
        <dbReference type="ARBA" id="ARBA00022692"/>
    </source>
</evidence>
<evidence type="ECO:0000256" key="6">
    <source>
        <dbReference type="ARBA" id="ARBA00023098"/>
    </source>
</evidence>
<evidence type="ECO:0000313" key="10">
    <source>
        <dbReference type="Proteomes" id="UP000515146"/>
    </source>
</evidence>
<name>A0A6P6YC93_DERPT</name>
<proteinExistence type="predicted"/>
<dbReference type="PANTHER" id="PTHR21212">
    <property type="entry name" value="BERNARDINELLI-SEIP CONGENITAL LIPODYSTROPHY 2 HOMOLOG BSCL2 PROTEIN"/>
    <property type="match status" value="1"/>
</dbReference>
<sequence length="364" mass="43430">MFLLFLFKPMGNLIVFIVKFYLSIWFLFTFSIFVYVCLYNWLIPSYSIEEAIFFHHDVACKQHMMHTTLYNYHLQQLQQYSSSSSDNYHPLPSSSSPPLMTDQQYSPINIMTKCQNVQYDIPNKNYRNFFHRGHIYYFELQLRMPDSQVNRNLGMFMIRLRLFDQHDNEIYDIYRPAILPYTSWLLSLAKMIAYIPLYLIGWLTETYTIKIKLLDQHADLEHLDFSRINRIRLEIETLKSIEIIPPSRLTISVHLEGIKYWMYFWPLSTSIVIIGILFAVLLLLYLCKIIRKPRKSRNSNNNNDDNNTINNVDNNVDDRVSQFFNDSSIFDQPDSTSSSTNCNHHHHHNHRQHLLQPRSRHQSQ</sequence>
<reference evidence="11" key="1">
    <citation type="submission" date="2025-08" db="UniProtKB">
        <authorList>
            <consortium name="RefSeq"/>
        </authorList>
    </citation>
    <scope>IDENTIFICATION</scope>
    <source>
        <strain evidence="11">Airmid</strain>
    </source>
</reference>
<keyword evidence="7 9" id="KW-0472">Membrane</keyword>
<evidence type="ECO:0000256" key="4">
    <source>
        <dbReference type="ARBA" id="ARBA00022824"/>
    </source>
</evidence>
<evidence type="ECO:0000313" key="11">
    <source>
        <dbReference type="RefSeq" id="XP_027202284.1"/>
    </source>
</evidence>
<keyword evidence="10" id="KW-1185">Reference proteome</keyword>
<dbReference type="RefSeq" id="XP_027202284.1">
    <property type="nucleotide sequence ID" value="XM_027346483.1"/>
</dbReference>
<dbReference type="KEGG" id="dpte:113796253"/>
<feature type="transmembrane region" description="Helical" evidence="9">
    <location>
        <begin position="263"/>
        <end position="287"/>
    </location>
</feature>
<feature type="transmembrane region" description="Helical" evidence="9">
    <location>
        <begin position="20"/>
        <end position="42"/>
    </location>
</feature>
<keyword evidence="6" id="KW-0443">Lipid metabolism</keyword>
<keyword evidence="3 9" id="KW-0812">Transmembrane</keyword>
<feature type="transmembrane region" description="Helical" evidence="9">
    <location>
        <begin position="184"/>
        <end position="204"/>
    </location>
</feature>
<accession>A0A6P6YC93</accession>
<dbReference type="GO" id="GO:0006629">
    <property type="term" value="P:lipid metabolic process"/>
    <property type="evidence" value="ECO:0007669"/>
    <property type="project" value="UniProtKB-KW"/>
</dbReference>
<protein>
    <recommendedName>
        <fullName evidence="2">Seipin</fullName>
    </recommendedName>
</protein>
<dbReference type="Proteomes" id="UP000515146">
    <property type="component" value="Unplaced"/>
</dbReference>
<keyword evidence="4" id="KW-0256">Endoplasmic reticulum</keyword>
<evidence type="ECO:0000256" key="2">
    <source>
        <dbReference type="ARBA" id="ARBA00022064"/>
    </source>
</evidence>
<organism evidence="10 11">
    <name type="scientific">Dermatophagoides pteronyssinus</name>
    <name type="common">European house dust mite</name>
    <dbReference type="NCBI Taxonomy" id="6956"/>
    <lineage>
        <taxon>Eukaryota</taxon>
        <taxon>Metazoa</taxon>
        <taxon>Ecdysozoa</taxon>
        <taxon>Arthropoda</taxon>
        <taxon>Chelicerata</taxon>
        <taxon>Arachnida</taxon>
        <taxon>Acari</taxon>
        <taxon>Acariformes</taxon>
        <taxon>Sarcoptiformes</taxon>
        <taxon>Astigmata</taxon>
        <taxon>Psoroptidia</taxon>
        <taxon>Analgoidea</taxon>
        <taxon>Pyroglyphidae</taxon>
        <taxon>Dermatophagoidinae</taxon>
        <taxon>Dermatophagoides</taxon>
    </lineage>
</organism>
<dbReference type="OrthoDB" id="3990054at2759"/>
<evidence type="ECO:0000256" key="5">
    <source>
        <dbReference type="ARBA" id="ARBA00022989"/>
    </source>
</evidence>
<evidence type="ECO:0000256" key="9">
    <source>
        <dbReference type="SAM" id="Phobius"/>
    </source>
</evidence>
<evidence type="ECO:0000256" key="8">
    <source>
        <dbReference type="SAM" id="MobiDB-lite"/>
    </source>
</evidence>
<gene>
    <name evidence="11" type="primary">LOC113796253</name>
</gene>
<dbReference type="PANTHER" id="PTHR21212:SF0">
    <property type="entry name" value="SEIPIN"/>
    <property type="match status" value="1"/>
</dbReference>
<dbReference type="CDD" id="cd23995">
    <property type="entry name" value="Seipin_BSCL2_like"/>
    <property type="match status" value="1"/>
</dbReference>
<evidence type="ECO:0000256" key="1">
    <source>
        <dbReference type="ARBA" id="ARBA00004477"/>
    </source>
</evidence>
<dbReference type="GO" id="GO:0140042">
    <property type="term" value="P:lipid droplet formation"/>
    <property type="evidence" value="ECO:0007669"/>
    <property type="project" value="UniProtKB-ARBA"/>
</dbReference>
<dbReference type="InterPro" id="IPR009617">
    <property type="entry name" value="Seipin"/>
</dbReference>
<evidence type="ECO:0000256" key="7">
    <source>
        <dbReference type="ARBA" id="ARBA00023136"/>
    </source>
</evidence>
<dbReference type="AlphaFoldDB" id="A0A6P6YC93"/>